<protein>
    <submittedName>
        <fullName evidence="5">Glutathione S-transferase theta-1</fullName>
        <ecNumber evidence="5">2.5.1.18</ecNumber>
    </submittedName>
</protein>
<dbReference type="Pfam" id="PF00043">
    <property type="entry name" value="GST_C"/>
    <property type="match status" value="1"/>
</dbReference>
<sequence length="218" mass="24723">MASSLHIYVDYLSQPCRSVGMLCRAINAPYKEHITKLLKGEQKAPEFLTINPLGKVPSVKDGNTVINESCSAMRYIATKYDTSGKWYPNDLDIRVKVDEYLDWQHANTRRHGAGYFYNKIIAPMRTKQPINMSVVNEHEKELARVEKEFVEYFLASKPFIVGDHLTIADLAAAAEFEQPLIGGYDLSQAVRDYLKTVKAEMGPVYDDLLKDIKSMLKA</sequence>
<dbReference type="Gene3D" id="1.20.1050.10">
    <property type="match status" value="1"/>
</dbReference>
<dbReference type="InterPro" id="IPR004045">
    <property type="entry name" value="Glutathione_S-Trfase_N"/>
</dbReference>
<evidence type="ECO:0000313" key="5">
    <source>
        <dbReference type="EMBL" id="KAK7080905.1"/>
    </source>
</evidence>
<dbReference type="PROSITE" id="PS50404">
    <property type="entry name" value="GST_NTER"/>
    <property type="match status" value="1"/>
</dbReference>
<dbReference type="InterPro" id="IPR010987">
    <property type="entry name" value="Glutathione-S-Trfase_C-like"/>
</dbReference>
<organism evidence="5 6">
    <name type="scientific">Halocaridina rubra</name>
    <name type="common">Hawaiian red shrimp</name>
    <dbReference type="NCBI Taxonomy" id="373956"/>
    <lineage>
        <taxon>Eukaryota</taxon>
        <taxon>Metazoa</taxon>
        <taxon>Ecdysozoa</taxon>
        <taxon>Arthropoda</taxon>
        <taxon>Crustacea</taxon>
        <taxon>Multicrustacea</taxon>
        <taxon>Malacostraca</taxon>
        <taxon>Eumalacostraca</taxon>
        <taxon>Eucarida</taxon>
        <taxon>Decapoda</taxon>
        <taxon>Pleocyemata</taxon>
        <taxon>Caridea</taxon>
        <taxon>Atyoidea</taxon>
        <taxon>Atyidae</taxon>
        <taxon>Halocaridina</taxon>
    </lineage>
</organism>
<reference evidence="5 6" key="1">
    <citation type="submission" date="2023-11" db="EMBL/GenBank/DDBJ databases">
        <title>Halocaridina rubra genome assembly.</title>
        <authorList>
            <person name="Smith C."/>
        </authorList>
    </citation>
    <scope>NUCLEOTIDE SEQUENCE [LARGE SCALE GENOMIC DNA]</scope>
    <source>
        <strain evidence="5">EP-1</strain>
        <tissue evidence="5">Whole</tissue>
    </source>
</reference>
<keyword evidence="5" id="KW-0808">Transferase</keyword>
<proteinExistence type="predicted"/>
<dbReference type="Gene3D" id="3.40.30.10">
    <property type="entry name" value="Glutaredoxin"/>
    <property type="match status" value="1"/>
</dbReference>
<dbReference type="InterPro" id="IPR036282">
    <property type="entry name" value="Glutathione-S-Trfase_C_sf"/>
</dbReference>
<evidence type="ECO:0000256" key="2">
    <source>
        <dbReference type="ARBA" id="ARBA00022490"/>
    </source>
</evidence>
<comment type="caution">
    <text evidence="5">The sequence shown here is derived from an EMBL/GenBank/DDBJ whole genome shotgun (WGS) entry which is preliminary data.</text>
</comment>
<dbReference type="EC" id="2.5.1.18" evidence="5"/>
<gene>
    <name evidence="5" type="primary">GSTT1_2</name>
    <name evidence="5" type="ORF">SK128_017534</name>
</gene>
<keyword evidence="2" id="KW-0963">Cytoplasm</keyword>
<dbReference type="Proteomes" id="UP001381693">
    <property type="component" value="Unassembled WGS sequence"/>
</dbReference>
<dbReference type="PANTHER" id="PTHR43917:SF8">
    <property type="entry name" value="GH16740P-RELATED"/>
    <property type="match status" value="1"/>
</dbReference>
<dbReference type="PROSITE" id="PS50405">
    <property type="entry name" value="GST_CTER"/>
    <property type="match status" value="1"/>
</dbReference>
<name>A0AAN9ACN2_HALRR</name>
<evidence type="ECO:0000256" key="1">
    <source>
        <dbReference type="ARBA" id="ARBA00004496"/>
    </source>
</evidence>
<evidence type="ECO:0000259" key="3">
    <source>
        <dbReference type="PROSITE" id="PS50404"/>
    </source>
</evidence>
<comment type="subcellular location">
    <subcellularLocation>
        <location evidence="1">Cytoplasm</location>
    </subcellularLocation>
</comment>
<dbReference type="GO" id="GO:0004364">
    <property type="term" value="F:glutathione transferase activity"/>
    <property type="evidence" value="ECO:0007669"/>
    <property type="project" value="UniProtKB-EC"/>
</dbReference>
<dbReference type="InterPro" id="IPR040079">
    <property type="entry name" value="Glutathione_S-Trfase"/>
</dbReference>
<dbReference type="SFLD" id="SFLDG00358">
    <property type="entry name" value="Main_(cytGST)"/>
    <property type="match status" value="1"/>
</dbReference>
<evidence type="ECO:0000313" key="6">
    <source>
        <dbReference type="Proteomes" id="UP001381693"/>
    </source>
</evidence>
<dbReference type="InterPro" id="IPR051369">
    <property type="entry name" value="GST_Theta"/>
</dbReference>
<dbReference type="AlphaFoldDB" id="A0AAN9ACN2"/>
<dbReference type="SUPFAM" id="SSF52833">
    <property type="entry name" value="Thioredoxin-like"/>
    <property type="match status" value="1"/>
</dbReference>
<keyword evidence="6" id="KW-1185">Reference proteome</keyword>
<dbReference type="GO" id="GO:0006749">
    <property type="term" value="P:glutathione metabolic process"/>
    <property type="evidence" value="ECO:0007669"/>
    <property type="project" value="TreeGrafter"/>
</dbReference>
<dbReference type="GO" id="GO:0005737">
    <property type="term" value="C:cytoplasm"/>
    <property type="evidence" value="ECO:0007669"/>
    <property type="project" value="UniProtKB-SubCell"/>
</dbReference>
<dbReference type="InterPro" id="IPR004046">
    <property type="entry name" value="GST_C"/>
</dbReference>
<accession>A0AAN9ACN2</accession>
<dbReference type="Pfam" id="PF13409">
    <property type="entry name" value="GST_N_2"/>
    <property type="match status" value="1"/>
</dbReference>
<dbReference type="SUPFAM" id="SSF47616">
    <property type="entry name" value="GST C-terminal domain-like"/>
    <property type="match status" value="1"/>
</dbReference>
<dbReference type="EMBL" id="JAXCGZ010005755">
    <property type="protein sequence ID" value="KAK7080905.1"/>
    <property type="molecule type" value="Genomic_DNA"/>
</dbReference>
<dbReference type="PANTHER" id="PTHR43917">
    <property type="match status" value="1"/>
</dbReference>
<dbReference type="InterPro" id="IPR036249">
    <property type="entry name" value="Thioredoxin-like_sf"/>
</dbReference>
<feature type="domain" description="GST N-terminal" evidence="3">
    <location>
        <begin position="3"/>
        <end position="84"/>
    </location>
</feature>
<evidence type="ECO:0000259" key="4">
    <source>
        <dbReference type="PROSITE" id="PS50405"/>
    </source>
</evidence>
<feature type="domain" description="GST C-terminal" evidence="4">
    <location>
        <begin position="90"/>
        <end position="218"/>
    </location>
</feature>
<dbReference type="SFLD" id="SFLDS00019">
    <property type="entry name" value="Glutathione_Transferase_(cytos"/>
    <property type="match status" value="1"/>
</dbReference>